<keyword evidence="1" id="KW-0732">Signal</keyword>
<evidence type="ECO:0000313" key="4">
    <source>
        <dbReference type="Proteomes" id="UP001519863"/>
    </source>
</evidence>
<dbReference type="Pfam" id="PF17186">
    <property type="entry name" value="Lipocalin_9"/>
    <property type="match status" value="1"/>
</dbReference>
<dbReference type="Pfam" id="PF07143">
    <property type="entry name" value="CrtC"/>
    <property type="match status" value="1"/>
</dbReference>
<proteinExistence type="predicted"/>
<keyword evidence="4" id="KW-1185">Reference proteome</keyword>
<dbReference type="InterPro" id="IPR010791">
    <property type="entry name" value="AttH_dom"/>
</dbReference>
<dbReference type="EMBL" id="JAHXZI010000006">
    <property type="protein sequence ID" value="MBW6434862.1"/>
    <property type="molecule type" value="Genomic_DNA"/>
</dbReference>
<sequence>MEYAKSWRRITASGVAALIVLAPVRGSAAEESSADPFKRIACTAGAAPTAVPADPAFPTFPKLPGDLAAHPGIGWEGWYFVGHLCAGPHQFAYQVAFTVGKNTAETNIAVTDLNTGAFHQKWSSFPLDQVSASGSEIAVRMPTGSLTGTLDALSLRGVLPNADIDLGIRATGPALYFGGTGLIPLWGTTTYNIELPYLAAAGTLTLDGKKYPVTGTAWMDHQYFAGDFSKFKKWTWMAVTLDNGDRIALLDNYSTVDEDHAATVLHPDGRIEVAELVPLAEDAGAFWTSPVTGKRFPTQWVVRIPSIDTRLVVDARPRAQEIVRTSAASGVYEGAATATGTYRGRPARALVHVEMLGDWR</sequence>
<dbReference type="InterPro" id="IPR023374">
    <property type="entry name" value="AttH-like_dom_sf"/>
</dbReference>
<name>A0ABS7B1W8_9ACTN</name>
<comment type="caution">
    <text evidence="3">The sequence shown here is derived from an EMBL/GenBank/DDBJ whole genome shotgun (WGS) entry which is preliminary data.</text>
</comment>
<feature type="signal peptide" evidence="1">
    <location>
        <begin position="1"/>
        <end position="28"/>
    </location>
</feature>
<evidence type="ECO:0000256" key="1">
    <source>
        <dbReference type="SAM" id="SignalP"/>
    </source>
</evidence>
<dbReference type="RefSeq" id="WP_220144312.1">
    <property type="nucleotide sequence ID" value="NZ_JAHXZI010000006.1"/>
</dbReference>
<accession>A0ABS7B1W8</accession>
<protein>
    <recommendedName>
        <fullName evidence="2">AttH domain-containing protein</fullName>
    </recommendedName>
</protein>
<dbReference type="Proteomes" id="UP001519863">
    <property type="component" value="Unassembled WGS sequence"/>
</dbReference>
<dbReference type="PANTHER" id="PTHR38591:SF1">
    <property type="entry name" value="BLL1000 PROTEIN"/>
    <property type="match status" value="1"/>
</dbReference>
<dbReference type="SUPFAM" id="SSF159245">
    <property type="entry name" value="AttH-like"/>
    <property type="match status" value="1"/>
</dbReference>
<gene>
    <name evidence="3" type="ORF">KZ829_14060</name>
</gene>
<evidence type="ECO:0000259" key="2">
    <source>
        <dbReference type="Pfam" id="PF07143"/>
    </source>
</evidence>
<dbReference type="PANTHER" id="PTHR38591">
    <property type="entry name" value="HYDROLASE"/>
    <property type="match status" value="1"/>
</dbReference>
<feature type="chain" id="PRO_5047173500" description="AttH domain-containing protein" evidence="1">
    <location>
        <begin position="29"/>
        <end position="360"/>
    </location>
</feature>
<feature type="domain" description="AttH" evidence="2">
    <location>
        <begin position="76"/>
        <end position="223"/>
    </location>
</feature>
<reference evidence="3 4" key="1">
    <citation type="journal article" date="2013" name="Antonie Van Leeuwenhoek">
        <title>Actinoplanes hulinensis sp. nov., a novel actinomycete isolated from soybean root (Glycine max (L.) Merr).</title>
        <authorList>
            <person name="Shen Y."/>
            <person name="Liu C."/>
            <person name="Wang X."/>
            <person name="Zhao J."/>
            <person name="Jia F."/>
            <person name="Zhang Y."/>
            <person name="Wang L."/>
            <person name="Yang D."/>
            <person name="Xiang W."/>
        </authorList>
    </citation>
    <scope>NUCLEOTIDE SEQUENCE [LARGE SCALE GENOMIC DNA]</scope>
    <source>
        <strain evidence="3 4">NEAU-M9</strain>
    </source>
</reference>
<dbReference type="Gene3D" id="2.40.370.10">
    <property type="entry name" value="AttH-like domain"/>
    <property type="match status" value="2"/>
</dbReference>
<evidence type="ECO:0000313" key="3">
    <source>
        <dbReference type="EMBL" id="MBW6434862.1"/>
    </source>
</evidence>
<organism evidence="3 4">
    <name type="scientific">Actinoplanes hulinensis</name>
    <dbReference type="NCBI Taxonomy" id="1144547"/>
    <lineage>
        <taxon>Bacteria</taxon>
        <taxon>Bacillati</taxon>
        <taxon>Actinomycetota</taxon>
        <taxon>Actinomycetes</taxon>
        <taxon>Micromonosporales</taxon>
        <taxon>Micromonosporaceae</taxon>
        <taxon>Actinoplanes</taxon>
    </lineage>
</organism>